<keyword evidence="3 10" id="KW-1134">Transmembrane beta strand</keyword>
<dbReference type="InterPro" id="IPR008969">
    <property type="entry name" value="CarboxyPept-like_regulatory"/>
</dbReference>
<dbReference type="Pfam" id="PF13715">
    <property type="entry name" value="CarbopepD_reg_2"/>
    <property type="match status" value="1"/>
</dbReference>
<evidence type="ECO:0000313" key="16">
    <source>
        <dbReference type="Proteomes" id="UP001528920"/>
    </source>
</evidence>
<dbReference type="InterPro" id="IPR037066">
    <property type="entry name" value="Plug_dom_sf"/>
</dbReference>
<dbReference type="InterPro" id="IPR012910">
    <property type="entry name" value="Plug_dom"/>
</dbReference>
<evidence type="ECO:0000256" key="11">
    <source>
        <dbReference type="RuleBase" id="RU003357"/>
    </source>
</evidence>
<comment type="subcellular location">
    <subcellularLocation>
        <location evidence="1 10">Cell outer membrane</location>
        <topology evidence="1 10">Multi-pass membrane protein</topology>
    </subcellularLocation>
</comment>
<dbReference type="EMBL" id="JAKJSC010000001">
    <property type="protein sequence ID" value="MDE5416737.1"/>
    <property type="molecule type" value="Genomic_DNA"/>
</dbReference>
<keyword evidence="8 15" id="KW-0675">Receptor</keyword>
<dbReference type="Gene3D" id="2.170.130.10">
    <property type="entry name" value="TonB-dependent receptor, plug domain"/>
    <property type="match status" value="1"/>
</dbReference>
<keyword evidence="7 10" id="KW-0472">Membrane</keyword>
<dbReference type="NCBIfam" id="TIGR04056">
    <property type="entry name" value="OMP_RagA_SusC"/>
    <property type="match status" value="1"/>
</dbReference>
<evidence type="ECO:0000256" key="3">
    <source>
        <dbReference type="ARBA" id="ARBA00022452"/>
    </source>
</evidence>
<sequence length="1004" mass="111701">MKKRNFVILRMALLSVFFTFFFAQVNAQDRIITGNVIAAQDGLSLPGVSVVVKGTTNGASTDIDGNYSIKLNTSGGVLVFSSIGMKTQEIIIGRSNVINVSLEIDSKDLDEVMIVAYGTTKKTSFTGSAATVKTKDISRIPVSSFEKSLTGLVSGLSVSNSSGQPGSSTSVRIRGMGSFSAGNNPLYVIDGIPVSSSDMSTLNPGDIEALTVLKDAAAASLYGSRAANGVILITTKQGKAGKAKFNLKASMGFSDFATDNFENVNGEDYLTLLNESMVNAGMDADEIADELEDNGWEEPAGGFVDWKDELFRTGVTKNLEFSASGGNKKTKFYISANVFDQTGIAEYSDLTRYTGRINLTHNVNDKFRIGVNMVNAKTIRNYQSGGSSYSNPFYFLSRKAWPTETPYDENGELREVLHGNSYNIVREYELNEQSTEIYRSTTSAWAEYELTEGLTAKTTAYYDWINNDELDYSSPNSRAGRKSHGSMENTNRKRIMATSSSILTYDKTFSEKHHINVLAGFEVESSKSSYYRAYGKNIPSEEIKVLSTASDPAGVSGSESEKRLISYLSRFNYDYANKYYLSTSIRRDGSSKLGTNERWANFWSLSGSYRLSEEEFMKNLTFIDNLKLRASYGTSGNLPSSYYGYQQLYSYTGSYNSVPAGIDSQYENQDLTWEKNHNLSLAAEFSFLTKFSGSVEYFKRKTSDLLVSVPISRVTGFGSTMQNIGEMENKGFEIELRSENINTDNFRWATSFNITHVKNKVVKLYNNEPISGTTSIKIEGQPYYTFYLKPWAGVNVDNGKPQWYVVDEEGNYEYETNADGKEVKKITNDYGDTNQMIAGSPDPDFFGGLTNTLSYKGLELSFLFNFAVGGKIWYSSGYKSWRDGASSTSYSFQKDQLDRWQKPGDVAAHPQRIWDRDDDSAAYSTRFLFDNDFIRLKNISLAYSFPKSLTNKAKLSSLKVYLQATNLLTWSEQDLCDPEQAYSGRTTFEIPNTKTITFGVELGF</sequence>
<dbReference type="InterPro" id="IPR023996">
    <property type="entry name" value="TonB-dep_OMP_SusC/RagA"/>
</dbReference>
<dbReference type="InterPro" id="IPR000531">
    <property type="entry name" value="Beta-barrel_TonB"/>
</dbReference>
<accession>A0ABT5VMS3</accession>
<evidence type="ECO:0000259" key="14">
    <source>
        <dbReference type="Pfam" id="PF07715"/>
    </source>
</evidence>
<dbReference type="InterPro" id="IPR036942">
    <property type="entry name" value="Beta-barrel_TonB_sf"/>
</dbReference>
<evidence type="ECO:0000256" key="1">
    <source>
        <dbReference type="ARBA" id="ARBA00004571"/>
    </source>
</evidence>
<dbReference type="SUPFAM" id="SSF56935">
    <property type="entry name" value="Porins"/>
    <property type="match status" value="1"/>
</dbReference>
<dbReference type="PANTHER" id="PTHR30069:SF29">
    <property type="entry name" value="HEMOGLOBIN AND HEMOGLOBIN-HAPTOGLOBIN-BINDING PROTEIN 1-RELATED"/>
    <property type="match status" value="1"/>
</dbReference>
<keyword evidence="9 10" id="KW-0998">Cell outer membrane</keyword>
<evidence type="ECO:0000256" key="5">
    <source>
        <dbReference type="ARBA" id="ARBA00022729"/>
    </source>
</evidence>
<feature type="domain" description="TonB-dependent receptor plug" evidence="14">
    <location>
        <begin position="123"/>
        <end position="230"/>
    </location>
</feature>
<dbReference type="InterPro" id="IPR039426">
    <property type="entry name" value="TonB-dep_rcpt-like"/>
</dbReference>
<dbReference type="Gene3D" id="2.40.170.20">
    <property type="entry name" value="TonB-dependent receptor, beta-barrel domain"/>
    <property type="match status" value="1"/>
</dbReference>
<dbReference type="Gene3D" id="2.60.40.1120">
    <property type="entry name" value="Carboxypeptidase-like, regulatory domain"/>
    <property type="match status" value="1"/>
</dbReference>
<comment type="similarity">
    <text evidence="10 11">Belongs to the TonB-dependent receptor family.</text>
</comment>
<evidence type="ECO:0000256" key="10">
    <source>
        <dbReference type="PROSITE-ProRule" id="PRU01360"/>
    </source>
</evidence>
<dbReference type="Pfam" id="PF07715">
    <property type="entry name" value="Plug"/>
    <property type="match status" value="1"/>
</dbReference>
<evidence type="ECO:0000256" key="9">
    <source>
        <dbReference type="ARBA" id="ARBA00023237"/>
    </source>
</evidence>
<gene>
    <name evidence="15" type="ORF">L3049_01870</name>
</gene>
<keyword evidence="2 10" id="KW-0813">Transport</keyword>
<dbReference type="PANTHER" id="PTHR30069">
    <property type="entry name" value="TONB-DEPENDENT OUTER MEMBRANE RECEPTOR"/>
    <property type="match status" value="1"/>
</dbReference>
<protein>
    <submittedName>
        <fullName evidence="15">TonB-dependent receptor</fullName>
    </submittedName>
</protein>
<feature type="domain" description="TonB-dependent receptor-like beta-barrel" evidence="13">
    <location>
        <begin position="403"/>
        <end position="814"/>
    </location>
</feature>
<evidence type="ECO:0000256" key="4">
    <source>
        <dbReference type="ARBA" id="ARBA00022692"/>
    </source>
</evidence>
<evidence type="ECO:0000256" key="6">
    <source>
        <dbReference type="ARBA" id="ARBA00023077"/>
    </source>
</evidence>
<evidence type="ECO:0000259" key="13">
    <source>
        <dbReference type="Pfam" id="PF00593"/>
    </source>
</evidence>
<dbReference type="PROSITE" id="PS52016">
    <property type="entry name" value="TONB_DEPENDENT_REC_3"/>
    <property type="match status" value="1"/>
</dbReference>
<keyword evidence="16" id="KW-1185">Reference proteome</keyword>
<dbReference type="InterPro" id="IPR023997">
    <property type="entry name" value="TonB-dep_OMP_SusC/RagA_CS"/>
</dbReference>
<comment type="caution">
    <text evidence="15">The sequence shown here is derived from an EMBL/GenBank/DDBJ whole genome shotgun (WGS) entry which is preliminary data.</text>
</comment>
<dbReference type="SUPFAM" id="SSF49464">
    <property type="entry name" value="Carboxypeptidase regulatory domain-like"/>
    <property type="match status" value="1"/>
</dbReference>
<keyword evidence="4 10" id="KW-0812">Transmembrane</keyword>
<keyword evidence="6 11" id="KW-0798">TonB box</keyword>
<name>A0ABT5VMS3_9BACT</name>
<dbReference type="RefSeq" id="WP_275108076.1">
    <property type="nucleotide sequence ID" value="NZ_JAKJSC010000001.1"/>
</dbReference>
<evidence type="ECO:0000256" key="12">
    <source>
        <dbReference type="SAM" id="SignalP"/>
    </source>
</evidence>
<evidence type="ECO:0000256" key="8">
    <source>
        <dbReference type="ARBA" id="ARBA00023170"/>
    </source>
</evidence>
<dbReference type="Proteomes" id="UP001528920">
    <property type="component" value="Unassembled WGS sequence"/>
</dbReference>
<feature type="signal peptide" evidence="12">
    <location>
        <begin position="1"/>
        <end position="27"/>
    </location>
</feature>
<reference evidence="15 16" key="1">
    <citation type="submission" date="2022-01" db="EMBL/GenBank/DDBJ databases">
        <title>Labilibaculum sp. nov, a marine bacterium isolated from Antarctica.</title>
        <authorList>
            <person name="Dai W."/>
        </authorList>
    </citation>
    <scope>NUCLEOTIDE SEQUENCE [LARGE SCALE GENOMIC DNA]</scope>
    <source>
        <strain evidence="15 16">DW002</strain>
    </source>
</reference>
<dbReference type="Pfam" id="PF00593">
    <property type="entry name" value="TonB_dep_Rec_b-barrel"/>
    <property type="match status" value="1"/>
</dbReference>
<evidence type="ECO:0000256" key="7">
    <source>
        <dbReference type="ARBA" id="ARBA00023136"/>
    </source>
</evidence>
<organism evidence="15 16">
    <name type="scientific">Paralabilibaculum antarcticum</name>
    <dbReference type="NCBI Taxonomy" id="2912572"/>
    <lineage>
        <taxon>Bacteria</taxon>
        <taxon>Pseudomonadati</taxon>
        <taxon>Bacteroidota</taxon>
        <taxon>Bacteroidia</taxon>
        <taxon>Marinilabiliales</taxon>
        <taxon>Marinifilaceae</taxon>
        <taxon>Paralabilibaculum</taxon>
    </lineage>
</organism>
<evidence type="ECO:0000256" key="2">
    <source>
        <dbReference type="ARBA" id="ARBA00022448"/>
    </source>
</evidence>
<evidence type="ECO:0000313" key="15">
    <source>
        <dbReference type="EMBL" id="MDE5416737.1"/>
    </source>
</evidence>
<proteinExistence type="inferred from homology"/>
<keyword evidence="5 12" id="KW-0732">Signal</keyword>
<feature type="chain" id="PRO_5045328728" evidence="12">
    <location>
        <begin position="28"/>
        <end position="1004"/>
    </location>
</feature>
<dbReference type="NCBIfam" id="TIGR04057">
    <property type="entry name" value="SusC_RagA_signa"/>
    <property type="match status" value="1"/>
</dbReference>